<sequence length="263" mass="28989">MRPGDRLSEINEELPEERQLLARALRHLHDCTAGQDGKRMSHTQLIHAMRAGPLAPSSLCRYFSGTNVPSERVVIALYKAIDERVVGPLPLTCEILLELRDGAASADGRRAKARQRRVEQRALTLAADMAESGAPPVPRDTGDRQANKFAGLVPQAAAEAIRLAAQGQYAQTVTLLSRLPEHLNTDEVALCIVHFRHRHYDDLADTLIKIYGRDHREDHRQTQIIRLSITLREHELQKDANALLEMLLDSKSAGAPAGGGTAS</sequence>
<proteinExistence type="predicted"/>
<keyword evidence="2" id="KW-1185">Reference proteome</keyword>
<dbReference type="RefSeq" id="WP_133847244.1">
    <property type="nucleotide sequence ID" value="NZ_SNXZ01000001.1"/>
</dbReference>
<dbReference type="EMBL" id="SNXZ01000001">
    <property type="protein sequence ID" value="TDQ04326.1"/>
    <property type="molecule type" value="Genomic_DNA"/>
</dbReference>
<dbReference type="AlphaFoldDB" id="A0A4R6SJ41"/>
<dbReference type="OrthoDB" id="4338618at2"/>
<name>A0A4R6SJ41_LABRH</name>
<reference evidence="1 2" key="1">
    <citation type="submission" date="2019-03" db="EMBL/GenBank/DDBJ databases">
        <title>Genomic Encyclopedia of Type Strains, Phase IV (KMG-IV): sequencing the most valuable type-strain genomes for metagenomic binning, comparative biology and taxonomic classification.</title>
        <authorList>
            <person name="Goeker M."/>
        </authorList>
    </citation>
    <scope>NUCLEOTIDE SEQUENCE [LARGE SCALE GENOMIC DNA]</scope>
    <source>
        <strain evidence="1 2">DSM 45361</strain>
    </source>
</reference>
<gene>
    <name evidence="1" type="ORF">EV186_101270</name>
</gene>
<comment type="caution">
    <text evidence="1">The sequence shown here is derived from an EMBL/GenBank/DDBJ whole genome shotgun (WGS) entry which is preliminary data.</text>
</comment>
<protein>
    <submittedName>
        <fullName evidence="1">Uncharacterized protein</fullName>
    </submittedName>
</protein>
<evidence type="ECO:0000313" key="2">
    <source>
        <dbReference type="Proteomes" id="UP000295444"/>
    </source>
</evidence>
<accession>A0A4R6SJ41</accession>
<evidence type="ECO:0000313" key="1">
    <source>
        <dbReference type="EMBL" id="TDQ04326.1"/>
    </source>
</evidence>
<organism evidence="1 2">
    <name type="scientific">Labedaea rhizosphaerae</name>
    <dbReference type="NCBI Taxonomy" id="598644"/>
    <lineage>
        <taxon>Bacteria</taxon>
        <taxon>Bacillati</taxon>
        <taxon>Actinomycetota</taxon>
        <taxon>Actinomycetes</taxon>
        <taxon>Pseudonocardiales</taxon>
        <taxon>Pseudonocardiaceae</taxon>
        <taxon>Labedaea</taxon>
    </lineage>
</organism>
<dbReference type="Proteomes" id="UP000295444">
    <property type="component" value="Unassembled WGS sequence"/>
</dbReference>